<dbReference type="InterPro" id="IPR014026">
    <property type="entry name" value="UDP-Glc/GDP-Man_DH_dimer"/>
</dbReference>
<dbReference type="PANTHER" id="PTHR43491:SF2">
    <property type="entry name" value="UDP-N-ACETYL-D-MANNOSAMINE DEHYDROGENASE"/>
    <property type="match status" value="1"/>
</dbReference>
<dbReference type="Pfam" id="PF00984">
    <property type="entry name" value="UDPG_MGDP_dh"/>
    <property type="match status" value="1"/>
</dbReference>
<proteinExistence type="inferred from homology"/>
<dbReference type="SUPFAM" id="SSF48179">
    <property type="entry name" value="6-phosphogluconate dehydrogenase C-terminal domain-like"/>
    <property type="match status" value="1"/>
</dbReference>
<evidence type="ECO:0000256" key="3">
    <source>
        <dbReference type="ARBA" id="ARBA00023027"/>
    </source>
</evidence>
<keyword evidence="7" id="KW-1185">Reference proteome</keyword>
<evidence type="ECO:0000256" key="4">
    <source>
        <dbReference type="PIRNR" id="PIRNR000124"/>
    </source>
</evidence>
<dbReference type="RefSeq" id="WP_148590180.1">
    <property type="nucleotide sequence ID" value="NZ_CP042997.1"/>
</dbReference>
<dbReference type="Proteomes" id="UP000324233">
    <property type="component" value="Chromosome"/>
</dbReference>
<dbReference type="InterPro" id="IPR028359">
    <property type="entry name" value="UDP_ManNAc/GlcNAc_DH"/>
</dbReference>
<dbReference type="InterPro" id="IPR017476">
    <property type="entry name" value="UDP-Glc/GDP-Man"/>
</dbReference>
<evidence type="ECO:0000256" key="1">
    <source>
        <dbReference type="ARBA" id="ARBA00006601"/>
    </source>
</evidence>
<dbReference type="Gene3D" id="3.40.50.720">
    <property type="entry name" value="NAD(P)-binding Rossmann-like Domain"/>
    <property type="match status" value="2"/>
</dbReference>
<dbReference type="Pfam" id="PF03720">
    <property type="entry name" value="UDPG_MGDP_dh_C"/>
    <property type="match status" value="1"/>
</dbReference>
<dbReference type="InterPro" id="IPR008927">
    <property type="entry name" value="6-PGluconate_DH-like_C_sf"/>
</dbReference>
<evidence type="ECO:0000259" key="5">
    <source>
        <dbReference type="SMART" id="SM00984"/>
    </source>
</evidence>
<dbReference type="InterPro" id="IPR001732">
    <property type="entry name" value="UDP-Glc/GDP-Man_DH_N"/>
</dbReference>
<keyword evidence="3" id="KW-0520">NAD</keyword>
<protein>
    <submittedName>
        <fullName evidence="6">UDP-N-acetyl-D-glucosamine 6-dehydrogenase</fullName>
        <ecNumber evidence="6">1.1.1.136</ecNumber>
    </submittedName>
</protein>
<organism evidence="6 7">
    <name type="scientific">Aquisphaera giovannonii</name>
    <dbReference type="NCBI Taxonomy" id="406548"/>
    <lineage>
        <taxon>Bacteria</taxon>
        <taxon>Pseudomonadati</taxon>
        <taxon>Planctomycetota</taxon>
        <taxon>Planctomycetia</taxon>
        <taxon>Isosphaerales</taxon>
        <taxon>Isosphaeraceae</taxon>
        <taxon>Aquisphaera</taxon>
    </lineage>
</organism>
<dbReference type="EC" id="1.1.1.136" evidence="6"/>
<comment type="similarity">
    <text evidence="1 4">Belongs to the UDP-glucose/GDP-mannose dehydrogenase family.</text>
</comment>
<dbReference type="InterPro" id="IPR036220">
    <property type="entry name" value="UDP-Glc/GDP-Man_DH_C_sf"/>
</dbReference>
<reference evidence="6 7" key="1">
    <citation type="submission" date="2019-08" db="EMBL/GenBank/DDBJ databases">
        <title>Deep-cultivation of Planctomycetes and their phenomic and genomic characterization uncovers novel biology.</title>
        <authorList>
            <person name="Wiegand S."/>
            <person name="Jogler M."/>
            <person name="Boedeker C."/>
            <person name="Pinto D."/>
            <person name="Vollmers J."/>
            <person name="Rivas-Marin E."/>
            <person name="Kohn T."/>
            <person name="Peeters S.H."/>
            <person name="Heuer A."/>
            <person name="Rast P."/>
            <person name="Oberbeckmann S."/>
            <person name="Bunk B."/>
            <person name="Jeske O."/>
            <person name="Meyerdierks A."/>
            <person name="Storesund J.E."/>
            <person name="Kallscheuer N."/>
            <person name="Luecker S."/>
            <person name="Lage O.M."/>
            <person name="Pohl T."/>
            <person name="Merkel B.J."/>
            <person name="Hornburger P."/>
            <person name="Mueller R.-W."/>
            <person name="Bruemmer F."/>
            <person name="Labrenz M."/>
            <person name="Spormann A.M."/>
            <person name="Op den Camp H."/>
            <person name="Overmann J."/>
            <person name="Amann R."/>
            <person name="Jetten M.S.M."/>
            <person name="Mascher T."/>
            <person name="Medema M.H."/>
            <person name="Devos D.P."/>
            <person name="Kaster A.-K."/>
            <person name="Ovreas L."/>
            <person name="Rohde M."/>
            <person name="Galperin M.Y."/>
            <person name="Jogler C."/>
        </authorList>
    </citation>
    <scope>NUCLEOTIDE SEQUENCE [LARGE SCALE GENOMIC DNA]</scope>
    <source>
        <strain evidence="6 7">OJF2</strain>
    </source>
</reference>
<dbReference type="EMBL" id="CP042997">
    <property type="protein sequence ID" value="QEH31588.1"/>
    <property type="molecule type" value="Genomic_DNA"/>
</dbReference>
<dbReference type="GO" id="GO:0000271">
    <property type="term" value="P:polysaccharide biosynthetic process"/>
    <property type="evidence" value="ECO:0007669"/>
    <property type="project" value="InterPro"/>
</dbReference>
<dbReference type="SUPFAM" id="SSF51735">
    <property type="entry name" value="NAD(P)-binding Rossmann-fold domains"/>
    <property type="match status" value="1"/>
</dbReference>
<keyword evidence="2 6" id="KW-0560">Oxidoreductase</keyword>
<evidence type="ECO:0000256" key="2">
    <source>
        <dbReference type="ARBA" id="ARBA00023002"/>
    </source>
</evidence>
<dbReference type="GO" id="GO:0051287">
    <property type="term" value="F:NAD binding"/>
    <property type="evidence" value="ECO:0007669"/>
    <property type="project" value="InterPro"/>
</dbReference>
<dbReference type="PIRSF" id="PIRSF500136">
    <property type="entry name" value="UDP_ManNAc_DH"/>
    <property type="match status" value="1"/>
</dbReference>
<evidence type="ECO:0000313" key="6">
    <source>
        <dbReference type="EMBL" id="QEH31588.1"/>
    </source>
</evidence>
<dbReference type="NCBIfam" id="TIGR03026">
    <property type="entry name" value="NDP-sugDHase"/>
    <property type="match status" value="1"/>
</dbReference>
<accession>A0A5B9VTI8</accession>
<sequence length="399" mass="43766">MGPFRYDVCVVGGCGHVGLPLALAFARAGLAVSVHDIDDRAVALVRSGRMPFLERGAEPILREAIGRDLEVANDPGLVTRSRHLVVIIGTPVDEHLNPKFHAMRRFFLDLRPHLADGQCVILRSTVAPGTTEKVHALLAKTGLDLHVAFCPERVAEGYALEEFATLPQIVSGCTERAVAMASELFAKVAPSLIRTSPLEAELTKIFTNVWRYIQFATANQFLMIAADRGVDFYRVFDAMTRDYPRMAGLPKGGFAAGPCLFKDTMQLAASSDNNLLLGHAAMLINEGLPSFVARRLKDRYPLDRMRVGILGMAFKAESDDHRESLSYKLRKVLEAEAAEVLCTDAYIDDPTFRPLAEVVGRSDLLIVGAPHREYRSIEPPASTPVIDLWNFLGRGTGLA</sequence>
<dbReference type="GO" id="GO:0047004">
    <property type="term" value="F:UDP-N-acetylglucosamine 6-dehydrogenase activity"/>
    <property type="evidence" value="ECO:0007669"/>
    <property type="project" value="UniProtKB-EC"/>
</dbReference>
<dbReference type="KEGG" id="agv:OJF2_00530"/>
<dbReference type="PANTHER" id="PTHR43491">
    <property type="entry name" value="UDP-N-ACETYL-D-MANNOSAMINE DEHYDROGENASE"/>
    <property type="match status" value="1"/>
</dbReference>
<name>A0A5B9VTI8_9BACT</name>
<dbReference type="InterPro" id="IPR036291">
    <property type="entry name" value="NAD(P)-bd_dom_sf"/>
</dbReference>
<dbReference type="SUPFAM" id="SSF52413">
    <property type="entry name" value="UDP-glucose/GDP-mannose dehydrogenase C-terminal domain"/>
    <property type="match status" value="1"/>
</dbReference>
<gene>
    <name evidence="6" type="primary">wbpA_1</name>
    <name evidence="6" type="ORF">OJF2_00530</name>
</gene>
<dbReference type="AlphaFoldDB" id="A0A5B9VTI8"/>
<dbReference type="InterPro" id="IPR014027">
    <property type="entry name" value="UDP-Glc/GDP-Man_DH_C"/>
</dbReference>
<dbReference type="Pfam" id="PF03721">
    <property type="entry name" value="UDPG_MGDP_dh_N"/>
    <property type="match status" value="1"/>
</dbReference>
<dbReference type="GO" id="GO:0016628">
    <property type="term" value="F:oxidoreductase activity, acting on the CH-CH group of donors, NAD or NADP as acceptor"/>
    <property type="evidence" value="ECO:0007669"/>
    <property type="project" value="InterPro"/>
</dbReference>
<dbReference type="PIRSF" id="PIRSF000124">
    <property type="entry name" value="UDPglc_GDPman_dh"/>
    <property type="match status" value="1"/>
</dbReference>
<evidence type="ECO:0000313" key="7">
    <source>
        <dbReference type="Proteomes" id="UP000324233"/>
    </source>
</evidence>
<dbReference type="OrthoDB" id="9803238at2"/>
<dbReference type="SMART" id="SM00984">
    <property type="entry name" value="UDPG_MGDP_dh_C"/>
    <property type="match status" value="1"/>
</dbReference>
<feature type="domain" description="UDP-glucose/GDP-mannose dehydrogenase C-terminal" evidence="5">
    <location>
        <begin position="308"/>
        <end position="394"/>
    </location>
</feature>